<evidence type="ECO:0000256" key="4">
    <source>
        <dbReference type="ARBA" id="ARBA00023274"/>
    </source>
</evidence>
<dbReference type="STRING" id="670482.SAMN04488542_12189"/>
<dbReference type="SUPFAM" id="SSF50715">
    <property type="entry name" value="Ribosomal protein L25-like"/>
    <property type="match status" value="1"/>
</dbReference>
<feature type="region of interest" description="Disordered" evidence="6">
    <location>
        <begin position="1"/>
        <end position="32"/>
    </location>
</feature>
<evidence type="ECO:0000259" key="8">
    <source>
        <dbReference type="Pfam" id="PF14693"/>
    </source>
</evidence>
<feature type="compositionally biased region" description="Basic and acidic residues" evidence="6">
    <location>
        <begin position="14"/>
        <end position="28"/>
    </location>
</feature>
<dbReference type="Pfam" id="PF14693">
    <property type="entry name" value="Ribosomal_TL5_C"/>
    <property type="match status" value="1"/>
</dbReference>
<feature type="region of interest" description="Disordered" evidence="6">
    <location>
        <begin position="184"/>
        <end position="204"/>
    </location>
</feature>
<organism evidence="9 10">
    <name type="scientific">Fontibacillus panacisegetis</name>
    <dbReference type="NCBI Taxonomy" id="670482"/>
    <lineage>
        <taxon>Bacteria</taxon>
        <taxon>Bacillati</taxon>
        <taxon>Bacillota</taxon>
        <taxon>Bacilli</taxon>
        <taxon>Bacillales</taxon>
        <taxon>Paenibacillaceae</taxon>
        <taxon>Fontibacillus</taxon>
    </lineage>
</organism>
<dbReference type="InterPro" id="IPR020930">
    <property type="entry name" value="Ribosomal_uL5_bac-type"/>
</dbReference>
<gene>
    <name evidence="5" type="primary">rplY</name>
    <name evidence="5" type="synonym">ctc</name>
    <name evidence="9" type="ORF">SAMN04488542_12189</name>
</gene>
<reference evidence="9 10" key="1">
    <citation type="submission" date="2016-10" db="EMBL/GenBank/DDBJ databases">
        <authorList>
            <person name="de Groot N.N."/>
        </authorList>
    </citation>
    <scope>NUCLEOTIDE SEQUENCE [LARGE SCALE GENOMIC DNA]</scope>
    <source>
        <strain evidence="9 10">DSM 28129</strain>
    </source>
</reference>
<dbReference type="Gene3D" id="2.40.240.10">
    <property type="entry name" value="Ribosomal Protein L25, Chain P"/>
    <property type="match status" value="1"/>
</dbReference>
<feature type="domain" description="Large ribosomal subunit protein bL25 L25" evidence="7">
    <location>
        <begin position="10"/>
        <end position="93"/>
    </location>
</feature>
<dbReference type="CDD" id="cd00495">
    <property type="entry name" value="Ribosomal_L25_TL5_CTC"/>
    <property type="match status" value="1"/>
</dbReference>
<dbReference type="InterPro" id="IPR037121">
    <property type="entry name" value="Ribosomal_bL25_C"/>
</dbReference>
<feature type="compositionally biased region" description="Acidic residues" evidence="6">
    <location>
        <begin position="188"/>
        <end position="204"/>
    </location>
</feature>
<evidence type="ECO:0000313" key="10">
    <source>
        <dbReference type="Proteomes" id="UP000198972"/>
    </source>
</evidence>
<dbReference type="GO" id="GO:0003735">
    <property type="term" value="F:structural constituent of ribosome"/>
    <property type="evidence" value="ECO:0007669"/>
    <property type="project" value="InterPro"/>
</dbReference>
<evidence type="ECO:0000256" key="2">
    <source>
        <dbReference type="ARBA" id="ARBA00022884"/>
    </source>
</evidence>
<evidence type="ECO:0000313" key="9">
    <source>
        <dbReference type="EMBL" id="SDF95592.1"/>
    </source>
</evidence>
<dbReference type="RefSeq" id="WP_091233200.1">
    <property type="nucleotide sequence ID" value="NZ_FNBG01000021.1"/>
</dbReference>
<comment type="function">
    <text evidence="5">This is one of the proteins that binds to the 5S RNA in the ribosome where it forms part of the central protuberance.</text>
</comment>
<comment type="subunit">
    <text evidence="5">Part of the 50S ribosomal subunit; part of the 5S rRNA/L5/L18/L25 subcomplex. Contacts the 5S rRNA. Binds to the 5S rRNA independently of L5 and L18.</text>
</comment>
<accession>A0A1G7QAN2</accession>
<dbReference type="PANTHER" id="PTHR33284:SF1">
    <property type="entry name" value="RIBOSOMAL PROTEIN L25_GLN-TRNA SYNTHETASE, ANTI-CODON-BINDING DOMAIN-CONTAINING PROTEIN"/>
    <property type="match status" value="1"/>
</dbReference>
<dbReference type="Pfam" id="PF01386">
    <property type="entry name" value="Ribosomal_L25p"/>
    <property type="match status" value="1"/>
</dbReference>
<evidence type="ECO:0000259" key="7">
    <source>
        <dbReference type="Pfam" id="PF01386"/>
    </source>
</evidence>
<dbReference type="NCBIfam" id="TIGR00731">
    <property type="entry name" value="bL25_bact_ctc"/>
    <property type="match status" value="1"/>
</dbReference>
<dbReference type="GO" id="GO:0022625">
    <property type="term" value="C:cytosolic large ribosomal subunit"/>
    <property type="evidence" value="ECO:0007669"/>
    <property type="project" value="TreeGrafter"/>
</dbReference>
<keyword evidence="2 5" id="KW-0694">RNA-binding</keyword>
<keyword evidence="10" id="KW-1185">Reference proteome</keyword>
<evidence type="ECO:0000256" key="1">
    <source>
        <dbReference type="ARBA" id="ARBA00022730"/>
    </source>
</evidence>
<evidence type="ECO:0000256" key="3">
    <source>
        <dbReference type="ARBA" id="ARBA00022980"/>
    </source>
</evidence>
<keyword evidence="4 5" id="KW-0687">Ribonucleoprotein</keyword>
<dbReference type="InterPro" id="IPR001021">
    <property type="entry name" value="Ribosomal_bL25_long"/>
</dbReference>
<protein>
    <recommendedName>
        <fullName evidence="5">Large ribosomal subunit protein bL25</fullName>
    </recommendedName>
    <alternativeName>
        <fullName evidence="5">General stress protein CTC</fullName>
    </alternativeName>
</protein>
<keyword evidence="3 5" id="KW-0689">Ribosomal protein</keyword>
<dbReference type="InterPro" id="IPR020056">
    <property type="entry name" value="Rbsml_bL25/Gln-tRNA_synth_N"/>
</dbReference>
<dbReference type="PANTHER" id="PTHR33284">
    <property type="entry name" value="RIBOSOMAL PROTEIN L25/GLN-TRNA SYNTHETASE, ANTI-CODON-BINDING DOMAIN-CONTAINING PROTEIN"/>
    <property type="match status" value="1"/>
</dbReference>
<dbReference type="Gene3D" id="2.170.120.20">
    <property type="entry name" value="Ribosomal protein L25, beta domain"/>
    <property type="match status" value="1"/>
</dbReference>
<evidence type="ECO:0000256" key="6">
    <source>
        <dbReference type="SAM" id="MobiDB-lite"/>
    </source>
</evidence>
<dbReference type="Proteomes" id="UP000198972">
    <property type="component" value="Unassembled WGS sequence"/>
</dbReference>
<dbReference type="GO" id="GO:0006412">
    <property type="term" value="P:translation"/>
    <property type="evidence" value="ECO:0007669"/>
    <property type="project" value="UniProtKB-UniRule"/>
</dbReference>
<comment type="similarity">
    <text evidence="5">Belongs to the bacterial ribosomal protein bL25 family. CTC subfamily.</text>
</comment>
<dbReference type="InterPro" id="IPR029751">
    <property type="entry name" value="Ribosomal_L25_dom"/>
</dbReference>
<keyword evidence="1 5" id="KW-0699">rRNA-binding</keyword>
<dbReference type="GO" id="GO:0008097">
    <property type="term" value="F:5S rRNA binding"/>
    <property type="evidence" value="ECO:0007669"/>
    <property type="project" value="InterPro"/>
</dbReference>
<dbReference type="AlphaFoldDB" id="A0A1G7QAN2"/>
<proteinExistence type="inferred from homology"/>
<dbReference type="HAMAP" id="MF_01334">
    <property type="entry name" value="Ribosomal_bL25_CTC"/>
    <property type="match status" value="1"/>
</dbReference>
<dbReference type="InterPro" id="IPR011035">
    <property type="entry name" value="Ribosomal_bL25/Gln-tRNA_synth"/>
</dbReference>
<evidence type="ECO:0000256" key="5">
    <source>
        <dbReference type="HAMAP-Rule" id="MF_01334"/>
    </source>
</evidence>
<dbReference type="InterPro" id="IPR020057">
    <property type="entry name" value="Ribosomal_bL25_b-dom"/>
</dbReference>
<dbReference type="EMBL" id="FNBG01000021">
    <property type="protein sequence ID" value="SDF95592.1"/>
    <property type="molecule type" value="Genomic_DNA"/>
</dbReference>
<name>A0A1G7QAN2_9BACL</name>
<sequence length="204" mass="21965">MTENHHSKQLSASHRTETTRSSLHELRDNGGIPGVVYGTEGENLMISVESKDLVKFLRSGRSEFFQLQVENEGYPVLIKEVQKQGGKIIHVDFQHVSKNKPIRVKVPLHINGTAIGTEAGGVLQVQANDLEVEGLPDALPASLEIDVASLGIGDKLLAGDVQLPQGISLIADTEELIASVIQTRGAEAADEEDVANETPAESEE</sequence>
<feature type="domain" description="Large ribosomal subunit protein bL25 beta" evidence="8">
    <location>
        <begin position="102"/>
        <end position="183"/>
    </location>
</feature>
<dbReference type="OrthoDB" id="9790002at2"/>